<evidence type="ECO:0000256" key="1">
    <source>
        <dbReference type="ARBA" id="ARBA00004496"/>
    </source>
</evidence>
<evidence type="ECO:0000256" key="3">
    <source>
        <dbReference type="ARBA" id="ARBA00022490"/>
    </source>
</evidence>
<dbReference type="EMBL" id="QPJC01000013">
    <property type="protein sequence ID" value="RCW39969.1"/>
    <property type="molecule type" value="Genomic_DNA"/>
</dbReference>
<proteinExistence type="inferred from homology"/>
<feature type="region of interest" description="Disordered" evidence="5">
    <location>
        <begin position="160"/>
        <end position="191"/>
    </location>
</feature>
<organism evidence="6 7">
    <name type="scientific">Halopolyspora algeriensis</name>
    <dbReference type="NCBI Taxonomy" id="1500506"/>
    <lineage>
        <taxon>Bacteria</taxon>
        <taxon>Bacillati</taxon>
        <taxon>Actinomycetota</taxon>
        <taxon>Actinomycetes</taxon>
        <taxon>Actinomycetes incertae sedis</taxon>
        <taxon>Halopolyspora</taxon>
    </lineage>
</organism>
<dbReference type="OrthoDB" id="5173428at2"/>
<keyword evidence="7" id="KW-1185">Reference proteome</keyword>
<keyword evidence="3" id="KW-0963">Cytoplasm</keyword>
<evidence type="ECO:0000256" key="4">
    <source>
        <dbReference type="ARBA" id="ARBA00023186"/>
    </source>
</evidence>
<dbReference type="InterPro" id="IPR025734">
    <property type="entry name" value="EspG"/>
</dbReference>
<dbReference type="Pfam" id="PF14011">
    <property type="entry name" value="ESX-1_EspG"/>
    <property type="match status" value="1"/>
</dbReference>
<dbReference type="RefSeq" id="WP_114454434.1">
    <property type="nucleotide sequence ID" value="NZ_QPJC01000013.1"/>
</dbReference>
<dbReference type="Proteomes" id="UP000253495">
    <property type="component" value="Unassembled WGS sequence"/>
</dbReference>
<sequence length="276" mass="30298">MGDRVERIIERPIVMSYTCYDVLHHGECGESAPKPAGLEGLSPGRTNRERIRIITEVLADLRERGLAVVDTPVRPLREAIRLLHNSHRRLYGRYAIREGDGVTQGGFHIAESEGCAVLAAWEGEQLVLEPLSPETMLPTVVSLLPATAPIDDAAMVVAPERPPRHVPDGPAELRAQPAREEGRPDPAQDAVQRNHDRLEELTTGPLDFVMQIGRSTRTAGGSERACEHPLNYYAGARGALLTVLKRPGEGSALRRHVLPATRENVLRELRELGRAG</sequence>
<keyword evidence="4" id="KW-0143">Chaperone</keyword>
<comment type="similarity">
    <text evidence="2">Belongs to the EspG family.</text>
</comment>
<evidence type="ECO:0000313" key="7">
    <source>
        <dbReference type="Proteomes" id="UP000253495"/>
    </source>
</evidence>
<name>A0A368VIE4_9ACTN</name>
<comment type="caution">
    <text evidence="6">The sequence shown here is derived from an EMBL/GenBank/DDBJ whole genome shotgun (WGS) entry which is preliminary data.</text>
</comment>
<accession>A0A368VIE4</accession>
<gene>
    <name evidence="6" type="ORF">DFQ14_11351</name>
</gene>
<protein>
    <submittedName>
        <fullName evidence="6">ESAT-6 protein secretion system EspG family protein</fullName>
    </submittedName>
</protein>
<feature type="compositionally biased region" description="Basic and acidic residues" evidence="5">
    <location>
        <begin position="177"/>
        <end position="191"/>
    </location>
</feature>
<comment type="subcellular location">
    <subcellularLocation>
        <location evidence="1">Cytoplasm</location>
    </subcellularLocation>
</comment>
<dbReference type="AlphaFoldDB" id="A0A368VIE4"/>
<evidence type="ECO:0000313" key="6">
    <source>
        <dbReference type="EMBL" id="RCW39969.1"/>
    </source>
</evidence>
<evidence type="ECO:0000256" key="2">
    <source>
        <dbReference type="ARBA" id="ARBA00006411"/>
    </source>
</evidence>
<reference evidence="6 7" key="1">
    <citation type="submission" date="2018-07" db="EMBL/GenBank/DDBJ databases">
        <title>Genomic Encyclopedia of Type Strains, Phase III (KMG-III): the genomes of soil and plant-associated and newly described type strains.</title>
        <authorList>
            <person name="Whitman W."/>
        </authorList>
    </citation>
    <scope>NUCLEOTIDE SEQUENCE [LARGE SCALE GENOMIC DNA]</scope>
    <source>
        <strain evidence="6 7">CECT 8575</strain>
    </source>
</reference>
<evidence type="ECO:0000256" key="5">
    <source>
        <dbReference type="SAM" id="MobiDB-lite"/>
    </source>
</evidence>